<accession>A0ABW1KSB9</accession>
<dbReference type="Proteomes" id="UP001596203">
    <property type="component" value="Unassembled WGS sequence"/>
</dbReference>
<dbReference type="InterPro" id="IPR004919">
    <property type="entry name" value="GmrSD_N"/>
</dbReference>
<dbReference type="PANTHER" id="PTHR37292">
    <property type="entry name" value="VNG6097C"/>
    <property type="match status" value="1"/>
</dbReference>
<sequence length="583" mass="65844">MAFQTPVTVEEILTSIHRKEYLLPAIQREFVWSADQIRWLVDSLMRGYPIGSFLLWKVKPDTVANYTFYDFLTHYHERDNPYATKATVPNGSGVTAVLDGQQRLTALNIAIYGSHAEKRKYAWWSSPDAFPKKRLYLNLLDDADPDEMGLRYDVRFLTAAEAAPEDGQPDQWYPIGAILNLANAGPALNGELANRGIDLNDVSPYQRLYDLYEAVRTRKPINYFLEKAQDSDKVLDIFVRVNSGGTTLSYSDLLLSMATNQWQQLDAREEVRQLVQELNTGGTRAFSFSKDVVLKTALMVAGVDLRFKVSNFTAGNMRKVEDAWSTTRAAMIKAASLLDLFGFTNRTLTAASVVVPLAYYLARRGLPDSYLTSSADARDRLAVRQWVTRSLVKRGIWGSGLDTLLLRLRQAIDAHGGDSFPAAEIEKEMTTLGKTLAFEPTEIDELLELKYASQRTFPVLALLYPGLDLSKEFHEDHIFPRSRFTRKRLQGAGIDDDLVDDYRAAVDLLPNLQLLGGVPNAEKHAKMPAEWLAQAFATDAERQTYLNENDLRDLSLDLKDFLAFFEERKQRMRKRLSSVLGVA</sequence>
<gene>
    <name evidence="2" type="ORF">ACFP2T_47810</name>
</gene>
<organism evidence="2 3">
    <name type="scientific">Plantactinospora solaniradicis</name>
    <dbReference type="NCBI Taxonomy" id="1723736"/>
    <lineage>
        <taxon>Bacteria</taxon>
        <taxon>Bacillati</taxon>
        <taxon>Actinomycetota</taxon>
        <taxon>Actinomycetes</taxon>
        <taxon>Micromonosporales</taxon>
        <taxon>Micromonosporaceae</taxon>
        <taxon>Plantactinospora</taxon>
    </lineage>
</organism>
<name>A0ABW1KSB9_9ACTN</name>
<protein>
    <submittedName>
        <fullName evidence="2">DUF262 domain-containing protein</fullName>
    </submittedName>
</protein>
<reference evidence="3" key="1">
    <citation type="journal article" date="2019" name="Int. J. Syst. Evol. Microbiol.">
        <title>The Global Catalogue of Microorganisms (GCM) 10K type strain sequencing project: providing services to taxonomists for standard genome sequencing and annotation.</title>
        <authorList>
            <consortium name="The Broad Institute Genomics Platform"/>
            <consortium name="The Broad Institute Genome Sequencing Center for Infectious Disease"/>
            <person name="Wu L."/>
            <person name="Ma J."/>
        </authorList>
    </citation>
    <scope>NUCLEOTIDE SEQUENCE [LARGE SCALE GENOMIC DNA]</scope>
    <source>
        <strain evidence="3">ZS-35-S2</strain>
    </source>
</reference>
<evidence type="ECO:0000313" key="3">
    <source>
        <dbReference type="Proteomes" id="UP001596203"/>
    </source>
</evidence>
<dbReference type="RefSeq" id="WP_377434736.1">
    <property type="nucleotide sequence ID" value="NZ_JBHSPR010000132.1"/>
</dbReference>
<keyword evidence="3" id="KW-1185">Reference proteome</keyword>
<dbReference type="EMBL" id="JBHSPR010000132">
    <property type="protein sequence ID" value="MFC6023847.1"/>
    <property type="molecule type" value="Genomic_DNA"/>
</dbReference>
<feature type="domain" description="GmrSD restriction endonucleases N-terminal" evidence="1">
    <location>
        <begin position="9"/>
        <end position="256"/>
    </location>
</feature>
<comment type="caution">
    <text evidence="2">The sequence shown here is derived from an EMBL/GenBank/DDBJ whole genome shotgun (WGS) entry which is preliminary data.</text>
</comment>
<proteinExistence type="predicted"/>
<evidence type="ECO:0000259" key="1">
    <source>
        <dbReference type="Pfam" id="PF03235"/>
    </source>
</evidence>
<dbReference type="Pfam" id="PF03235">
    <property type="entry name" value="GmrSD_N"/>
    <property type="match status" value="1"/>
</dbReference>
<dbReference type="PANTHER" id="PTHR37292:SF2">
    <property type="entry name" value="DUF262 DOMAIN-CONTAINING PROTEIN"/>
    <property type="match status" value="1"/>
</dbReference>
<evidence type="ECO:0000313" key="2">
    <source>
        <dbReference type="EMBL" id="MFC6023847.1"/>
    </source>
</evidence>